<sequence length="356" mass="41112">MEILERLWEKSKNSPSFMPRKIALNDPRAILCGPPKSGKSSLAKSYLKEHERSLYLNLKDPRVESSLSSITQHLAPFCQKNQIQALAIDNYTPGFPLPNAESILLVSEKRIEARGYARYSLRGLDFEEYLSFDRRHQSVRHLFNSFLKDGSLPEISLCEDSKKSERKQEILRLLCANESEFFILQGLLSHMGHKVSAHQLYTHLKKRIQLSKDRIYAVFLDYQARGILHLIEKFEQKSAPKKLFFWDFTLANALSYERNFGALIENMVFLELLKQTEEIAYTDKVDLLLPSHELGVLVVPFATPENVETRLAKIREEREFLESFLIISMGLNHEGESLGTPYTVLPFWEFALGEKE</sequence>
<name>Q7MR50_WOLSU</name>
<dbReference type="KEGG" id="wsu:WS1717"/>
<dbReference type="Proteomes" id="UP000000422">
    <property type="component" value="Chromosome"/>
</dbReference>
<gene>
    <name evidence="1" type="ordered locus">WS1717</name>
</gene>
<dbReference type="AlphaFoldDB" id="Q7MR50"/>
<organism evidence="2">
    <name type="scientific">Wolinella succinogenes (strain ATCC 29543 / DSM 1740 / CCUG 13145 / JCM 31913 / LMG 7466 / NCTC 11488 / FDC 602W)</name>
    <name type="common">Vibrio succinogenes</name>
    <dbReference type="NCBI Taxonomy" id="273121"/>
    <lineage>
        <taxon>Bacteria</taxon>
        <taxon>Pseudomonadati</taxon>
        <taxon>Campylobacterota</taxon>
        <taxon>Epsilonproteobacteria</taxon>
        <taxon>Campylobacterales</taxon>
        <taxon>Helicobacteraceae</taxon>
        <taxon>Wolinella</taxon>
    </lineage>
</organism>
<dbReference type="eggNOG" id="COG1373">
    <property type="taxonomic scope" value="Bacteria"/>
</dbReference>
<dbReference type="EMBL" id="BX571661">
    <property type="protein sequence ID" value="CAE10743.1"/>
    <property type="molecule type" value="Genomic_DNA"/>
</dbReference>
<dbReference type="PANTHER" id="PTHR33295">
    <property type="entry name" value="ATPASE"/>
    <property type="match status" value="1"/>
</dbReference>
<dbReference type="PANTHER" id="PTHR33295:SF18">
    <property type="entry name" value="AAA+ ATPASE DOMAIN-CONTAINING PROTEIN"/>
    <property type="match status" value="1"/>
</dbReference>
<evidence type="ECO:0000313" key="2">
    <source>
        <dbReference type="Proteomes" id="UP000000422"/>
    </source>
</evidence>
<evidence type="ECO:0008006" key="3">
    <source>
        <dbReference type="Google" id="ProtNLM"/>
    </source>
</evidence>
<evidence type="ECO:0000313" key="1">
    <source>
        <dbReference type="EMBL" id="CAE10743.1"/>
    </source>
</evidence>
<protein>
    <recommendedName>
        <fullName evidence="3">ATP-binding protein</fullName>
    </recommendedName>
</protein>
<proteinExistence type="predicted"/>
<accession>Q7MR50</accession>
<dbReference type="HOGENOM" id="CLU_064266_1_0_7"/>
<keyword evidence="2" id="KW-1185">Reference proteome</keyword>
<reference evidence="1 2" key="1">
    <citation type="journal article" date="2003" name="Proc. Natl. Acad. Sci. U.S.A.">
        <title>Complete genome sequence and analysis of Wolinella succinogenes.</title>
        <authorList>
            <person name="Baar C."/>
            <person name="Eppinger M."/>
            <person name="Raddatz G."/>
            <person name="Simon JM."/>
            <person name="Lanz C."/>
            <person name="Klimmek O."/>
            <person name="Nandakumar R."/>
            <person name="Gross R."/>
            <person name="Rosinus A."/>
            <person name="Keller H."/>
            <person name="Jagtap P."/>
            <person name="Linke B."/>
            <person name="Meyer F."/>
            <person name="Lederer H."/>
            <person name="Schuster S.C."/>
        </authorList>
    </citation>
    <scope>NUCLEOTIDE SEQUENCE [LARGE SCALE GENOMIC DNA]</scope>
    <source>
        <strain evidence="2">ATCC 29543 / DSM 1740 / CCUG 13145 / JCM 31913 / LMG 7466 / NCTC 11488 / FDC 602W</strain>
    </source>
</reference>
<dbReference type="RefSeq" id="WP_011139527.1">
    <property type="nucleotide sequence ID" value="NC_005090.1"/>
</dbReference>